<feature type="domain" description="MobA-like NTP transferase" evidence="9">
    <location>
        <begin position="66"/>
        <end position="216"/>
    </location>
</feature>
<dbReference type="HAMAP" id="MF_00316">
    <property type="entry name" value="MobA"/>
    <property type="match status" value="1"/>
</dbReference>
<feature type="binding site" evidence="8">
    <location>
        <position position="128"/>
    </location>
    <ligand>
        <name>GTP</name>
        <dbReference type="ChEBI" id="CHEBI:37565"/>
    </ligand>
</feature>
<dbReference type="SUPFAM" id="SSF53448">
    <property type="entry name" value="Nucleotide-diphospho-sugar transferases"/>
    <property type="match status" value="1"/>
</dbReference>
<evidence type="ECO:0000256" key="6">
    <source>
        <dbReference type="ARBA" id="ARBA00023134"/>
    </source>
</evidence>
<evidence type="ECO:0000256" key="5">
    <source>
        <dbReference type="ARBA" id="ARBA00022842"/>
    </source>
</evidence>
<gene>
    <name evidence="8 10" type="primary">mobA</name>
    <name evidence="10" type="ORF">HYPDE_37513</name>
</gene>
<dbReference type="GO" id="GO:0061603">
    <property type="term" value="F:molybdenum cofactor guanylyltransferase activity"/>
    <property type="evidence" value="ECO:0007669"/>
    <property type="project" value="UniProtKB-EC"/>
</dbReference>
<dbReference type="KEGG" id="hdt:HYPDE_37513"/>
<comment type="subcellular location">
    <subcellularLocation>
        <location evidence="8">Cytoplasm</location>
    </subcellularLocation>
</comment>
<keyword evidence="4 8" id="KW-0547">Nucleotide-binding</keyword>
<protein>
    <recommendedName>
        <fullName evidence="8">Molybdenum cofactor guanylyltransferase</fullName>
        <shortName evidence="8">MoCo guanylyltransferase</shortName>
        <ecNumber evidence="8">2.7.7.77</ecNumber>
    </recommendedName>
    <alternativeName>
        <fullName evidence="8">GTP:molybdopterin guanylyltransferase</fullName>
    </alternativeName>
    <alternativeName>
        <fullName evidence="8">Mo-MPT guanylyltransferase</fullName>
    </alternativeName>
    <alternativeName>
        <fullName evidence="8">Molybdopterin guanylyltransferase</fullName>
    </alternativeName>
    <alternativeName>
        <fullName evidence="8">Molybdopterin-guanine dinucleotide synthase</fullName>
        <shortName evidence="8">MGD synthase</shortName>
    </alternativeName>
</protein>
<comment type="domain">
    <text evidence="8">The N-terminal domain determines nucleotide recognition and specific binding, while the C-terminal domain determines the specific binding to the target protein.</text>
</comment>
<dbReference type="Gene3D" id="3.90.550.10">
    <property type="entry name" value="Spore Coat Polysaccharide Biosynthesis Protein SpsA, Chain A"/>
    <property type="match status" value="1"/>
</dbReference>
<comment type="cofactor">
    <cofactor evidence="8">
        <name>Mg(2+)</name>
        <dbReference type="ChEBI" id="CHEBI:18420"/>
    </cofactor>
</comment>
<dbReference type="InterPro" id="IPR013482">
    <property type="entry name" value="Molybde_CF_guanTrfase"/>
</dbReference>
<dbReference type="InterPro" id="IPR029044">
    <property type="entry name" value="Nucleotide-diphossugar_trans"/>
</dbReference>
<evidence type="ECO:0000256" key="4">
    <source>
        <dbReference type="ARBA" id="ARBA00022741"/>
    </source>
</evidence>
<dbReference type="NCBIfam" id="TIGR02665">
    <property type="entry name" value="molyb_mobA"/>
    <property type="match status" value="1"/>
</dbReference>
<dbReference type="Pfam" id="PF12804">
    <property type="entry name" value="NTP_transf_3"/>
    <property type="match status" value="1"/>
</dbReference>
<evidence type="ECO:0000259" key="9">
    <source>
        <dbReference type="Pfam" id="PF12804"/>
    </source>
</evidence>
<evidence type="ECO:0000256" key="2">
    <source>
        <dbReference type="ARBA" id="ARBA00022679"/>
    </source>
</evidence>
<dbReference type="GO" id="GO:0005737">
    <property type="term" value="C:cytoplasm"/>
    <property type="evidence" value="ECO:0007669"/>
    <property type="project" value="UniProtKB-SubCell"/>
</dbReference>
<reference evidence="10 11" key="1">
    <citation type="journal article" date="2013" name="Genome Announc.">
        <title>Genome sequences for three denitrifying bacterial strains isolated from a uranium- and nitrate-contaminated subsurface environment.</title>
        <authorList>
            <person name="Venkatramanan R."/>
            <person name="Prakash O."/>
            <person name="Woyke T."/>
            <person name="Chain P."/>
            <person name="Goodwin L.A."/>
            <person name="Watson D."/>
            <person name="Brooks S."/>
            <person name="Kostka J.E."/>
            <person name="Green S.J."/>
        </authorList>
    </citation>
    <scope>NUCLEOTIDE SEQUENCE [LARGE SCALE GENOMIC DNA]</scope>
    <source>
        <strain evidence="10 11">1NES1</strain>
    </source>
</reference>
<dbReference type="HOGENOM" id="CLU_055597_5_0_5"/>
<comment type="similarity">
    <text evidence="8">Belongs to the MobA family.</text>
</comment>
<dbReference type="GO" id="GO:0005525">
    <property type="term" value="F:GTP binding"/>
    <property type="evidence" value="ECO:0007669"/>
    <property type="project" value="UniProtKB-UniRule"/>
</dbReference>
<dbReference type="GO" id="GO:0046872">
    <property type="term" value="F:metal ion binding"/>
    <property type="evidence" value="ECO:0007669"/>
    <property type="project" value="UniProtKB-KW"/>
</dbReference>
<proteinExistence type="inferred from homology"/>
<accession>N0B6G2</accession>
<evidence type="ECO:0000313" key="10">
    <source>
        <dbReference type="EMBL" id="AGK59174.1"/>
    </source>
</evidence>
<keyword evidence="6 8" id="KW-0342">GTP-binding</keyword>
<dbReference type="EMBL" id="CP005587">
    <property type="protein sequence ID" value="AGK59174.1"/>
    <property type="molecule type" value="Genomic_DNA"/>
</dbReference>
<dbReference type="Proteomes" id="UP000005952">
    <property type="component" value="Chromosome"/>
</dbReference>
<evidence type="ECO:0000256" key="3">
    <source>
        <dbReference type="ARBA" id="ARBA00022723"/>
    </source>
</evidence>
<keyword evidence="2 8" id="KW-0808">Transferase</keyword>
<keyword evidence="1 8" id="KW-0963">Cytoplasm</keyword>
<dbReference type="CDD" id="cd02503">
    <property type="entry name" value="MobA"/>
    <property type="match status" value="1"/>
</dbReference>
<feature type="binding site" evidence="8">
    <location>
        <position position="163"/>
    </location>
    <ligand>
        <name>Mg(2+)</name>
        <dbReference type="ChEBI" id="CHEBI:18420"/>
    </ligand>
</feature>
<keyword evidence="7 8" id="KW-0501">Molybdenum cofactor biosynthesis</keyword>
<feature type="binding site" evidence="8">
    <location>
        <begin position="69"/>
        <end position="71"/>
    </location>
    <ligand>
        <name>GTP</name>
        <dbReference type="ChEBI" id="CHEBI:37565"/>
    </ligand>
</feature>
<organism evidence="10 11">
    <name type="scientific">Hyphomicrobium denitrificans 1NES1</name>
    <dbReference type="NCBI Taxonomy" id="670307"/>
    <lineage>
        <taxon>Bacteria</taxon>
        <taxon>Pseudomonadati</taxon>
        <taxon>Pseudomonadota</taxon>
        <taxon>Alphaproteobacteria</taxon>
        <taxon>Hyphomicrobiales</taxon>
        <taxon>Hyphomicrobiaceae</taxon>
        <taxon>Hyphomicrobium</taxon>
    </lineage>
</organism>
<feature type="binding site" evidence="8">
    <location>
        <position position="163"/>
    </location>
    <ligand>
        <name>GTP</name>
        <dbReference type="ChEBI" id="CHEBI:37565"/>
    </ligand>
</feature>
<evidence type="ECO:0000313" key="11">
    <source>
        <dbReference type="Proteomes" id="UP000005952"/>
    </source>
</evidence>
<comment type="catalytic activity">
    <reaction evidence="8">
        <text>Mo-molybdopterin + GTP + H(+) = Mo-molybdopterin guanine dinucleotide + diphosphate</text>
        <dbReference type="Rhea" id="RHEA:34243"/>
        <dbReference type="ChEBI" id="CHEBI:15378"/>
        <dbReference type="ChEBI" id="CHEBI:33019"/>
        <dbReference type="ChEBI" id="CHEBI:37565"/>
        <dbReference type="ChEBI" id="CHEBI:71302"/>
        <dbReference type="ChEBI" id="CHEBI:71310"/>
        <dbReference type="EC" id="2.7.7.77"/>
    </reaction>
</comment>
<dbReference type="EC" id="2.7.7.77" evidence="8"/>
<comment type="caution">
    <text evidence="8">Lacks conserved residue(s) required for the propagation of feature annotation.</text>
</comment>
<comment type="function">
    <text evidence="8">Transfers a GMP moiety from GTP to Mo-molybdopterin (Mo-MPT) cofactor (Moco or molybdenum cofactor) to form Mo-molybdopterin guanine dinucleotide (Mo-MGD) cofactor.</text>
</comment>
<dbReference type="PANTHER" id="PTHR19136:SF81">
    <property type="entry name" value="MOLYBDENUM COFACTOR GUANYLYLTRANSFERASE"/>
    <property type="match status" value="1"/>
</dbReference>
<feature type="binding site" evidence="8">
    <location>
        <position position="82"/>
    </location>
    <ligand>
        <name>GTP</name>
        <dbReference type="ChEBI" id="CHEBI:37565"/>
    </ligand>
</feature>
<dbReference type="eggNOG" id="COG0746">
    <property type="taxonomic scope" value="Bacteria"/>
</dbReference>
<dbReference type="InterPro" id="IPR025877">
    <property type="entry name" value="MobA-like_NTP_Trfase"/>
</dbReference>
<keyword evidence="5 8" id="KW-0460">Magnesium</keyword>
<sequence length="264" mass="27864">MRHLQCAANRCAKPSDVASGISRCGRGWKPGARGEWAGSRFVGAQLAAPQKDAKASCMAARDDILGVILAGGQSRRFGGGDKGLADLAGRPVLSHIIARFHPQVGRLILSINGDARRFACFNLPTITDQENAGLGPLSGILAALDWQNQHAHDCTAVATVSTDVPFLPLDLIQRLDAERADGIAIATSGGWRHPTIAIWPVTARAAIADALQQRQLSVNALTERLNAVAVPFAMRDIDGTAMDPFLNVNTPDDLAAARALIGKA</sequence>
<keyword evidence="11" id="KW-1185">Reference proteome</keyword>
<evidence type="ECO:0000256" key="8">
    <source>
        <dbReference type="HAMAP-Rule" id="MF_00316"/>
    </source>
</evidence>
<dbReference type="AlphaFoldDB" id="N0B6G2"/>
<dbReference type="PANTHER" id="PTHR19136">
    <property type="entry name" value="MOLYBDENUM COFACTOR GUANYLYLTRANSFERASE"/>
    <property type="match status" value="1"/>
</dbReference>
<evidence type="ECO:0000256" key="7">
    <source>
        <dbReference type="ARBA" id="ARBA00023150"/>
    </source>
</evidence>
<dbReference type="STRING" id="670307.HYPDE_37513"/>
<comment type="subunit">
    <text evidence="8">Monomer.</text>
</comment>
<keyword evidence="3 8" id="KW-0479">Metal-binding</keyword>
<evidence type="ECO:0000256" key="1">
    <source>
        <dbReference type="ARBA" id="ARBA00022490"/>
    </source>
</evidence>
<dbReference type="GO" id="GO:1902758">
    <property type="term" value="P:bis(molybdopterin guanine dinucleotide)molybdenum biosynthetic process"/>
    <property type="evidence" value="ECO:0007669"/>
    <property type="project" value="TreeGrafter"/>
</dbReference>
<name>N0B6G2_9HYPH</name>